<comment type="caution">
    <text evidence="2">The sequence shown here is derived from an EMBL/GenBank/DDBJ whole genome shotgun (WGS) entry which is preliminary data.</text>
</comment>
<dbReference type="CDD" id="cd00093">
    <property type="entry name" value="HTH_XRE"/>
    <property type="match status" value="1"/>
</dbReference>
<dbReference type="AlphaFoldDB" id="A0A3N0EAB3"/>
<name>A0A3N0EAB3_9ACTN</name>
<dbReference type="PROSITE" id="PS50943">
    <property type="entry name" value="HTH_CROC1"/>
    <property type="match status" value="1"/>
</dbReference>
<feature type="domain" description="HTH cro/C1-type" evidence="1">
    <location>
        <begin position="1"/>
        <end position="55"/>
    </location>
</feature>
<accession>A0A3N0EAB3</accession>
<dbReference type="InterPro" id="IPR010982">
    <property type="entry name" value="Lambda_DNA-bd_dom_sf"/>
</dbReference>
<keyword evidence="3" id="KW-1185">Reference proteome</keyword>
<sequence>MRRVREQHGVDRRQLADRIGRHISSIQRWEYGHKTPLLGTIGEIADALGVDYTELITRTDKAGGVE</sequence>
<protein>
    <submittedName>
        <fullName evidence="2">XRE family transcriptional regulator</fullName>
    </submittedName>
</protein>
<dbReference type="SUPFAM" id="SSF47413">
    <property type="entry name" value="lambda repressor-like DNA-binding domains"/>
    <property type="match status" value="1"/>
</dbReference>
<gene>
    <name evidence="2" type="ORF">EFW17_10725</name>
</gene>
<dbReference type="Pfam" id="PF01381">
    <property type="entry name" value="HTH_3"/>
    <property type="match status" value="1"/>
</dbReference>
<organism evidence="2 3">
    <name type="scientific">Halostreptopolyspora alba</name>
    <dbReference type="NCBI Taxonomy" id="2487137"/>
    <lineage>
        <taxon>Bacteria</taxon>
        <taxon>Bacillati</taxon>
        <taxon>Actinomycetota</taxon>
        <taxon>Actinomycetes</taxon>
        <taxon>Streptosporangiales</taxon>
        <taxon>Nocardiopsidaceae</taxon>
        <taxon>Halostreptopolyspora</taxon>
    </lineage>
</organism>
<dbReference type="EMBL" id="RJMB01000009">
    <property type="protein sequence ID" value="RNL84766.1"/>
    <property type="molecule type" value="Genomic_DNA"/>
</dbReference>
<dbReference type="Gene3D" id="1.10.260.40">
    <property type="entry name" value="lambda repressor-like DNA-binding domains"/>
    <property type="match status" value="1"/>
</dbReference>
<evidence type="ECO:0000313" key="3">
    <source>
        <dbReference type="Proteomes" id="UP000269198"/>
    </source>
</evidence>
<dbReference type="Proteomes" id="UP000269198">
    <property type="component" value="Unassembled WGS sequence"/>
</dbReference>
<dbReference type="InterPro" id="IPR001387">
    <property type="entry name" value="Cro/C1-type_HTH"/>
</dbReference>
<reference evidence="2 3" key="1">
    <citation type="submission" date="2018-11" db="EMBL/GenBank/DDBJ databases">
        <title>The genome draft of YIM 96095.</title>
        <authorList>
            <person name="Tang S.-K."/>
            <person name="Chunyu W.-X."/>
            <person name="Feng Y.-Z."/>
        </authorList>
    </citation>
    <scope>NUCLEOTIDE SEQUENCE [LARGE SCALE GENOMIC DNA]</scope>
    <source>
        <strain evidence="2 3">YIM 96095</strain>
    </source>
</reference>
<dbReference type="SMART" id="SM00530">
    <property type="entry name" value="HTH_XRE"/>
    <property type="match status" value="1"/>
</dbReference>
<evidence type="ECO:0000259" key="1">
    <source>
        <dbReference type="PROSITE" id="PS50943"/>
    </source>
</evidence>
<dbReference type="GO" id="GO:0003677">
    <property type="term" value="F:DNA binding"/>
    <property type="evidence" value="ECO:0007669"/>
    <property type="project" value="InterPro"/>
</dbReference>
<evidence type="ECO:0000313" key="2">
    <source>
        <dbReference type="EMBL" id="RNL84766.1"/>
    </source>
</evidence>
<proteinExistence type="predicted"/>